<organism evidence="1">
    <name type="scientific">Campylobacter phage CGC-2007</name>
    <dbReference type="NCBI Taxonomy" id="464033"/>
    <lineage>
        <taxon>Viruses</taxon>
        <taxon>Duplodnaviria</taxon>
        <taxon>Heunggongvirae</taxon>
        <taxon>Uroviricota</taxon>
        <taxon>Caudoviricetes</taxon>
    </lineage>
</organism>
<feature type="non-terminal residue" evidence="1">
    <location>
        <position position="1"/>
    </location>
</feature>
<protein>
    <submittedName>
        <fullName evidence="1">Cje0217</fullName>
    </submittedName>
</protein>
<name>A7YG91_9CAUD</name>
<reference evidence="1" key="1">
    <citation type="journal article" date="2008" name="BMC Microbiol.">
        <title>Sequence variability of Campylobacter temperate bacteriophages.</title>
        <authorList>
            <person name="Clark C.G."/>
            <person name="Ng L.K."/>
        </authorList>
    </citation>
    <scope>NUCLEOTIDE SEQUENCE</scope>
    <source>
        <strain evidence="1">Cj00-2425</strain>
    </source>
</reference>
<dbReference type="EMBL" id="EF694685">
    <property type="protein sequence ID" value="ABU53720.1"/>
    <property type="molecule type" value="Genomic_DNA"/>
</dbReference>
<sequence length="53" mass="5855">GEDGNAFSILARVSKALKKAGVSKEEISNFQKEAMSSDYNHLLNVVQDWVNTN</sequence>
<proteinExistence type="predicted"/>
<evidence type="ECO:0000313" key="1">
    <source>
        <dbReference type="EMBL" id="ABU53720.1"/>
    </source>
</evidence>
<accession>A7YG91</accession>